<dbReference type="AlphaFoldDB" id="A0A7J6LA31"/>
<name>A0A7J6LA31_PERCH</name>
<organism evidence="1 2">
    <name type="scientific">Perkinsus chesapeaki</name>
    <name type="common">Clam parasite</name>
    <name type="synonym">Perkinsus andrewsi</name>
    <dbReference type="NCBI Taxonomy" id="330153"/>
    <lineage>
        <taxon>Eukaryota</taxon>
        <taxon>Sar</taxon>
        <taxon>Alveolata</taxon>
        <taxon>Perkinsozoa</taxon>
        <taxon>Perkinsea</taxon>
        <taxon>Perkinsida</taxon>
        <taxon>Perkinsidae</taxon>
        <taxon>Perkinsus</taxon>
    </lineage>
</organism>
<dbReference type="Proteomes" id="UP000591131">
    <property type="component" value="Unassembled WGS sequence"/>
</dbReference>
<proteinExistence type="predicted"/>
<dbReference type="EMBL" id="JAAPAO010000620">
    <property type="protein sequence ID" value="KAF4656075.1"/>
    <property type="molecule type" value="Genomic_DNA"/>
</dbReference>
<accession>A0A7J6LA31</accession>
<comment type="caution">
    <text evidence="1">The sequence shown here is derived from an EMBL/GenBank/DDBJ whole genome shotgun (WGS) entry which is preliminary data.</text>
</comment>
<evidence type="ECO:0000313" key="2">
    <source>
        <dbReference type="Proteomes" id="UP000591131"/>
    </source>
</evidence>
<keyword evidence="2" id="KW-1185">Reference proteome</keyword>
<evidence type="ECO:0000313" key="1">
    <source>
        <dbReference type="EMBL" id="KAF4656075.1"/>
    </source>
</evidence>
<sequence>MTFWTIDSYRVVMLGPAVFAVKVPQFRVNYWLHELPGRFEEWGLRVFFYHPLLDMITVNAAGRTFQIARASDPVEKIAVIDPKQPDGTYQSIEAGLEVTMEFDSARSRAMYHLLLRDKEYDFPFDVDFTMLSTSLIRVWVPQHQLYALHGRFPGLSHDYFYLNLGYDPVNNEITFLLDELRQ</sequence>
<feature type="non-terminal residue" evidence="1">
    <location>
        <position position="182"/>
    </location>
</feature>
<protein>
    <submittedName>
        <fullName evidence="1">Uncharacterized protein</fullName>
    </submittedName>
</protein>
<reference evidence="1 2" key="1">
    <citation type="submission" date="2020-04" db="EMBL/GenBank/DDBJ databases">
        <title>Perkinsus chesapeaki whole genome sequence.</title>
        <authorList>
            <person name="Bogema D.R."/>
        </authorList>
    </citation>
    <scope>NUCLEOTIDE SEQUENCE [LARGE SCALE GENOMIC DNA]</scope>
    <source>
        <strain evidence="1">ATCC PRA-425</strain>
    </source>
</reference>
<gene>
    <name evidence="1" type="ORF">FOL47_009178</name>
</gene>